<dbReference type="Proteomes" id="UP000016860">
    <property type="component" value="Unassembled WGS sequence"/>
</dbReference>
<dbReference type="InterPro" id="IPR036291">
    <property type="entry name" value="NAD(P)-bd_dom_sf"/>
</dbReference>
<evidence type="ECO:0000313" key="3">
    <source>
        <dbReference type="EMBL" id="EPR13300.1"/>
    </source>
</evidence>
<dbReference type="EMBL" id="ATAY01000020">
    <property type="protein sequence ID" value="EPR13300.1"/>
    <property type="molecule type" value="Genomic_DNA"/>
</dbReference>
<dbReference type="InterPro" id="IPR018931">
    <property type="entry name" value="DUF2520"/>
</dbReference>
<dbReference type="PANTHER" id="PTHR40459">
    <property type="entry name" value="CONSERVED HYPOTHETICAL ALANINE AND LEUCINE RICH PROTEIN"/>
    <property type="match status" value="1"/>
</dbReference>
<dbReference type="Gene3D" id="3.40.50.720">
    <property type="entry name" value="NAD(P)-binding Rossmann-like Domain"/>
    <property type="match status" value="1"/>
</dbReference>
<proteinExistence type="predicted"/>
<organism evidence="3 4">
    <name type="scientific">Ruminiclostridium papyrosolvens C7</name>
    <dbReference type="NCBI Taxonomy" id="1330534"/>
    <lineage>
        <taxon>Bacteria</taxon>
        <taxon>Bacillati</taxon>
        <taxon>Bacillota</taxon>
        <taxon>Clostridia</taxon>
        <taxon>Eubacteriales</taxon>
        <taxon>Oscillospiraceae</taxon>
        <taxon>Ruminiclostridium</taxon>
    </lineage>
</organism>
<protein>
    <recommendedName>
        <fullName evidence="5">DUF2520 domain-containing protein</fullName>
    </recommendedName>
</protein>
<evidence type="ECO:0000313" key="4">
    <source>
        <dbReference type="Proteomes" id="UP000016860"/>
    </source>
</evidence>
<dbReference type="InterPro" id="IPR019665">
    <property type="entry name" value="OxRdtase/DH_put_Rossmann_dom"/>
</dbReference>
<dbReference type="Pfam" id="PF10727">
    <property type="entry name" value="Rossmann-like"/>
    <property type="match status" value="1"/>
</dbReference>
<dbReference type="InterPro" id="IPR037108">
    <property type="entry name" value="TM1727-like_C_sf"/>
</dbReference>
<dbReference type="OrthoDB" id="9810755at2"/>
<dbReference type="SUPFAM" id="SSF48179">
    <property type="entry name" value="6-phosphogluconate dehydrogenase C-terminal domain-like"/>
    <property type="match status" value="1"/>
</dbReference>
<evidence type="ECO:0000259" key="2">
    <source>
        <dbReference type="Pfam" id="PF10728"/>
    </source>
</evidence>
<name>U4R5I2_9FIRM</name>
<dbReference type="PANTHER" id="PTHR40459:SF1">
    <property type="entry name" value="CONSERVED HYPOTHETICAL ALANINE AND LEUCINE RICH PROTEIN"/>
    <property type="match status" value="1"/>
</dbReference>
<dbReference type="STRING" id="1330534.L323_05310"/>
<feature type="domain" description="DUF2520" evidence="2">
    <location>
        <begin position="133"/>
        <end position="257"/>
    </location>
</feature>
<sequence>MNVGFIGAGKVGNTLGKYFEQNNIELTGYYDTDMNAAVEAADFTLSVVYTSLSELVKCSDIIFITTTDNTIQNVWDDIKELSIEGKIICHCSGALCSDVFKGVGEKGAFGYSIHPLFSCSSKTSSYKNLYDALITIEGSQERLQEVEELFKSLGNSTRIIDSTQKIKYHAAAVFASNQPIALAGQGADILEQCGFTREEAIKSVLFLMGHAIENIEKQGLAEALTGPVERNDIMTVRKHLQALSEEEKNIYISLSRKLVKIAKIKNPEKNYIELEDLLGQN</sequence>
<accession>U4R5I2</accession>
<reference evidence="3 4" key="1">
    <citation type="journal article" date="2013" name="Genome Announc.">
        <title>Draft Genome Sequence of the Cellulolytic Bacterium Clostridium papyrosolvens C7 (ATCC 700395).</title>
        <authorList>
            <person name="Zepeda V."/>
            <person name="Dassa B."/>
            <person name="Borovok I."/>
            <person name="Lamed R."/>
            <person name="Bayer E.A."/>
            <person name="Cate J.H."/>
        </authorList>
    </citation>
    <scope>NUCLEOTIDE SEQUENCE [LARGE SCALE GENOMIC DNA]</scope>
    <source>
        <strain evidence="3 4">C7</strain>
    </source>
</reference>
<comment type="caution">
    <text evidence="3">The sequence shown here is derived from an EMBL/GenBank/DDBJ whole genome shotgun (WGS) entry which is preliminary data.</text>
</comment>
<dbReference type="Gene3D" id="1.10.1040.20">
    <property type="entry name" value="ProC-like, C-terminal domain"/>
    <property type="match status" value="1"/>
</dbReference>
<dbReference type="SUPFAM" id="SSF51735">
    <property type="entry name" value="NAD(P)-binding Rossmann-fold domains"/>
    <property type="match status" value="1"/>
</dbReference>
<dbReference type="Pfam" id="PF10728">
    <property type="entry name" value="DUF2520"/>
    <property type="match status" value="1"/>
</dbReference>
<dbReference type="InterPro" id="IPR008927">
    <property type="entry name" value="6-PGluconate_DH-like_C_sf"/>
</dbReference>
<feature type="domain" description="Putative oxidoreductase/dehydrogenase Rossmann-like" evidence="1">
    <location>
        <begin position="2"/>
        <end position="115"/>
    </location>
</feature>
<gene>
    <name evidence="3" type="ORF">L323_05310</name>
</gene>
<dbReference type="RefSeq" id="WP_020814652.1">
    <property type="nucleotide sequence ID" value="NZ_ATAY01000020.1"/>
</dbReference>
<dbReference type="AlphaFoldDB" id="U4R5I2"/>
<dbReference type="PATRIC" id="fig|1330534.3.peg.1065"/>
<evidence type="ECO:0000259" key="1">
    <source>
        <dbReference type="Pfam" id="PF10727"/>
    </source>
</evidence>
<evidence type="ECO:0008006" key="5">
    <source>
        <dbReference type="Google" id="ProtNLM"/>
    </source>
</evidence>